<gene>
    <name evidence="3" type="ORF">A1O9_07836</name>
</gene>
<protein>
    <recommendedName>
        <fullName evidence="2">Nephrocystin 3-like N-terminal domain-containing protein</fullName>
    </recommendedName>
</protein>
<reference evidence="3 4" key="1">
    <citation type="submission" date="2013-03" db="EMBL/GenBank/DDBJ databases">
        <title>The Genome Sequence of Exophiala aquamarina CBS 119918.</title>
        <authorList>
            <consortium name="The Broad Institute Genomics Platform"/>
            <person name="Cuomo C."/>
            <person name="de Hoog S."/>
            <person name="Gorbushina A."/>
            <person name="Walker B."/>
            <person name="Young S.K."/>
            <person name="Zeng Q."/>
            <person name="Gargeya S."/>
            <person name="Fitzgerald M."/>
            <person name="Haas B."/>
            <person name="Abouelleil A."/>
            <person name="Allen A.W."/>
            <person name="Alvarado L."/>
            <person name="Arachchi H.M."/>
            <person name="Berlin A.M."/>
            <person name="Chapman S.B."/>
            <person name="Gainer-Dewar J."/>
            <person name="Goldberg J."/>
            <person name="Griggs A."/>
            <person name="Gujja S."/>
            <person name="Hansen M."/>
            <person name="Howarth C."/>
            <person name="Imamovic A."/>
            <person name="Ireland A."/>
            <person name="Larimer J."/>
            <person name="McCowan C."/>
            <person name="Murphy C."/>
            <person name="Pearson M."/>
            <person name="Poon T.W."/>
            <person name="Priest M."/>
            <person name="Roberts A."/>
            <person name="Saif S."/>
            <person name="Shea T."/>
            <person name="Sisk P."/>
            <person name="Sykes S."/>
            <person name="Wortman J."/>
            <person name="Nusbaum C."/>
            <person name="Birren B."/>
        </authorList>
    </citation>
    <scope>NUCLEOTIDE SEQUENCE [LARGE SCALE GENOMIC DNA]</scope>
    <source>
        <strain evidence="3 4">CBS 119918</strain>
    </source>
</reference>
<dbReference type="PANTHER" id="PTHR10039">
    <property type="entry name" value="AMELOGENIN"/>
    <property type="match status" value="1"/>
</dbReference>
<dbReference type="PANTHER" id="PTHR10039:SF15">
    <property type="entry name" value="NACHT DOMAIN-CONTAINING PROTEIN"/>
    <property type="match status" value="1"/>
</dbReference>
<dbReference type="EMBL" id="AMGV01000006">
    <property type="protein sequence ID" value="KEF56255.1"/>
    <property type="molecule type" value="Genomic_DNA"/>
</dbReference>
<proteinExistence type="predicted"/>
<dbReference type="RefSeq" id="XP_013258845.1">
    <property type="nucleotide sequence ID" value="XM_013403391.1"/>
</dbReference>
<evidence type="ECO:0000259" key="2">
    <source>
        <dbReference type="Pfam" id="PF24883"/>
    </source>
</evidence>
<organism evidence="3 4">
    <name type="scientific">Exophiala aquamarina CBS 119918</name>
    <dbReference type="NCBI Taxonomy" id="1182545"/>
    <lineage>
        <taxon>Eukaryota</taxon>
        <taxon>Fungi</taxon>
        <taxon>Dikarya</taxon>
        <taxon>Ascomycota</taxon>
        <taxon>Pezizomycotina</taxon>
        <taxon>Eurotiomycetes</taxon>
        <taxon>Chaetothyriomycetidae</taxon>
        <taxon>Chaetothyriales</taxon>
        <taxon>Herpotrichiellaceae</taxon>
        <taxon>Exophiala</taxon>
    </lineage>
</organism>
<sequence>MAKQHPIHRSRMTAACGKLQRFAASLEPYFDIINIFIQAKPEYAALVWVGANDFPGLRSKVSFIRQLIWQPFDHQFEGLLRRLEEHKTLFHYEVSVITTEEAITFYSKYEANMLEAERQAGSDNHYNAIEDERVKQLRMWINPPTWMDKFEQAQKHRTAGTTDYILDNQIYLDWKNKIDNSAVKFPSKTLSIRSSETGLRKTVLCATTIDDLIQGEYDVYFRRAPRDPATTVAFYFFDSRRVVSNRLVDAGRALLAQLIHLHQYKMDFVDIASTVFAKNVTG</sequence>
<dbReference type="GeneID" id="25282749"/>
<dbReference type="HOGENOM" id="CLU_987056_0_0_1"/>
<dbReference type="AlphaFoldDB" id="A0A072PL82"/>
<evidence type="ECO:0000313" key="4">
    <source>
        <dbReference type="Proteomes" id="UP000027920"/>
    </source>
</evidence>
<dbReference type="VEuPathDB" id="FungiDB:A1O9_07836"/>
<keyword evidence="4" id="KW-1185">Reference proteome</keyword>
<evidence type="ECO:0000256" key="1">
    <source>
        <dbReference type="ARBA" id="ARBA00022737"/>
    </source>
</evidence>
<dbReference type="OrthoDB" id="4772757at2759"/>
<comment type="caution">
    <text evidence="3">The sequence shown here is derived from an EMBL/GenBank/DDBJ whole genome shotgun (WGS) entry which is preliminary data.</text>
</comment>
<dbReference type="InterPro" id="IPR056884">
    <property type="entry name" value="NPHP3-like_N"/>
</dbReference>
<keyword evidence="1" id="KW-0677">Repeat</keyword>
<dbReference type="Pfam" id="PF24883">
    <property type="entry name" value="NPHP3_N"/>
    <property type="match status" value="1"/>
</dbReference>
<name>A0A072PL82_9EURO</name>
<dbReference type="Proteomes" id="UP000027920">
    <property type="component" value="Unassembled WGS sequence"/>
</dbReference>
<accession>A0A072PL82</accession>
<evidence type="ECO:0000313" key="3">
    <source>
        <dbReference type="EMBL" id="KEF56255.1"/>
    </source>
</evidence>
<feature type="domain" description="Nephrocystin 3-like N-terminal" evidence="2">
    <location>
        <begin position="160"/>
        <end position="263"/>
    </location>
</feature>